<dbReference type="EMBL" id="JFHC01000062">
    <property type="protein sequence ID" value="KDR39311.1"/>
    <property type="molecule type" value="Genomic_DNA"/>
</dbReference>
<reference evidence="3 4" key="1">
    <citation type="submission" date="2014-03" db="EMBL/GenBank/DDBJ databases">
        <title>Draft Genome Sequences of Four Burkholderia Strains.</title>
        <authorList>
            <person name="Liu X.Y."/>
            <person name="Li C.X."/>
            <person name="Xu J.H."/>
        </authorList>
    </citation>
    <scope>NUCLEOTIDE SEQUENCE [LARGE SCALE GENOMIC DNA]</scope>
    <source>
        <strain evidence="3 4">DSM 50014</strain>
    </source>
</reference>
<comment type="caution">
    <text evidence="3">The sequence shown here is derived from an EMBL/GenBank/DDBJ whole genome shotgun (WGS) entry which is preliminary data.</text>
</comment>
<gene>
    <name evidence="3" type="ORF">BG61_33600</name>
</gene>
<feature type="domain" description="Transposase InsH N-terminal" evidence="2">
    <location>
        <begin position="38"/>
        <end position="79"/>
    </location>
</feature>
<protein>
    <recommendedName>
        <fullName evidence="2">Transposase InsH N-terminal domain-containing protein</fullName>
    </recommendedName>
</protein>
<dbReference type="AlphaFoldDB" id="A0A069PPU1"/>
<dbReference type="Proteomes" id="UP000027466">
    <property type="component" value="Unassembled WGS sequence"/>
</dbReference>
<evidence type="ECO:0000313" key="3">
    <source>
        <dbReference type="EMBL" id="KDR39311.1"/>
    </source>
</evidence>
<sequence length="122" mass="13809">MTAMREMHEPLFTTVGTGGLCAGGSSAAADSLLVNEALKRLNGLFSVMYADSGRTSIAPGKLLHALLLQVFYSVHSERMHTRWCPKKRTLTYRQRDESSINQRSMPRQRMRPLRDDREPSTR</sequence>
<proteinExistence type="predicted"/>
<organism evidence="3 4">
    <name type="scientific">Caballeronia glathei</name>
    <dbReference type="NCBI Taxonomy" id="60547"/>
    <lineage>
        <taxon>Bacteria</taxon>
        <taxon>Pseudomonadati</taxon>
        <taxon>Pseudomonadota</taxon>
        <taxon>Betaproteobacteria</taxon>
        <taxon>Burkholderiales</taxon>
        <taxon>Burkholderiaceae</taxon>
        <taxon>Caballeronia</taxon>
    </lineage>
</organism>
<accession>A0A069PPU1</accession>
<feature type="compositionally biased region" description="Basic and acidic residues" evidence="1">
    <location>
        <begin position="112"/>
        <end position="122"/>
    </location>
</feature>
<evidence type="ECO:0000313" key="4">
    <source>
        <dbReference type="Proteomes" id="UP000027466"/>
    </source>
</evidence>
<dbReference type="InterPro" id="IPR008490">
    <property type="entry name" value="Transposase_InsH_N"/>
</dbReference>
<dbReference type="Pfam" id="PF05598">
    <property type="entry name" value="DUF772"/>
    <property type="match status" value="1"/>
</dbReference>
<keyword evidence="4" id="KW-1185">Reference proteome</keyword>
<name>A0A069PPU1_9BURK</name>
<feature type="region of interest" description="Disordered" evidence="1">
    <location>
        <begin position="93"/>
        <end position="122"/>
    </location>
</feature>
<evidence type="ECO:0000259" key="2">
    <source>
        <dbReference type="Pfam" id="PF05598"/>
    </source>
</evidence>
<evidence type="ECO:0000256" key="1">
    <source>
        <dbReference type="SAM" id="MobiDB-lite"/>
    </source>
</evidence>